<dbReference type="RefSeq" id="WP_016656678.1">
    <property type="nucleotide sequence ID" value="NZ_KE340353.1"/>
</dbReference>
<dbReference type="AlphaFoldDB" id="S3MZW3"/>
<sequence>MTKLYLTEKNNALIDDQAQQLICYATIQQILSWQSLLDDYVNLKQQHPQHSILLLLEDIAQCHYTSMHAANQDQLYFDPSEIIEEDDAVWENIAPYTLQHHRQQLLHIDNQITLSQLSGKLNYTDDDFAALVQINQHPEAILAETVEVKLVPKQSRDCEKFAAQINGYFSCDLNPFECFALVQYLEREFALEYLGLGASLLFFVKTAQFDHNKINALFKQLELIYLFPEAITVQLKQLLLEQQHLILPYVESLEMFDFN</sequence>
<dbReference type="OrthoDB" id="7595245at2"/>
<keyword evidence="2" id="KW-1185">Reference proteome</keyword>
<evidence type="ECO:0000313" key="1">
    <source>
        <dbReference type="EMBL" id="EPF71928.1"/>
    </source>
</evidence>
<dbReference type="PATRIC" id="fig|421052.3.peg.2220"/>
<dbReference type="HOGENOM" id="CLU_090248_0_0_6"/>
<dbReference type="EMBL" id="ATGI01000031">
    <property type="protein sequence ID" value="EPF71928.1"/>
    <property type="molecule type" value="Genomic_DNA"/>
</dbReference>
<protein>
    <submittedName>
        <fullName evidence="1">Uncharacterized protein</fullName>
    </submittedName>
</protein>
<reference evidence="1 2" key="1">
    <citation type="submission" date="2013-06" db="EMBL/GenBank/DDBJ databases">
        <title>The Genome Sequence of Acinetobacter rudis CIP 110305.</title>
        <authorList>
            <consortium name="The Broad Institute Genome Sequencing Platform"/>
            <consortium name="The Broad Institute Genome Sequencing Center for Infectious Disease"/>
            <person name="Cerqueira G."/>
            <person name="Feldgarden M."/>
            <person name="Courvalin P."/>
            <person name="Perichon B."/>
            <person name="Grillot-Courvalin C."/>
            <person name="Clermont D."/>
            <person name="Rocha E."/>
            <person name="Yoon E.-J."/>
            <person name="Nemec A."/>
            <person name="Young S.K."/>
            <person name="Zeng Q."/>
            <person name="Gargeya S."/>
            <person name="Fitzgerald M."/>
            <person name="Abouelleil A."/>
            <person name="Alvarado L."/>
            <person name="Berlin A.M."/>
            <person name="Chapman S.B."/>
            <person name="Dewar J."/>
            <person name="Goldberg J."/>
            <person name="Griggs A."/>
            <person name="Gujja S."/>
            <person name="Hansen M."/>
            <person name="Howarth C."/>
            <person name="Imamovic A."/>
            <person name="Larimer J."/>
            <person name="McCowan C."/>
            <person name="Murphy C."/>
            <person name="Pearson M."/>
            <person name="Priest M."/>
            <person name="Roberts A."/>
            <person name="Saif S."/>
            <person name="Shea T."/>
            <person name="Sykes S."/>
            <person name="Wortman J."/>
            <person name="Nusbaum C."/>
            <person name="Birren B."/>
        </authorList>
    </citation>
    <scope>NUCLEOTIDE SEQUENCE [LARGE SCALE GENOMIC DNA]</scope>
    <source>
        <strain evidence="1 2">CIP 110305</strain>
    </source>
</reference>
<name>S3MZW3_9GAMM</name>
<evidence type="ECO:0000313" key="2">
    <source>
        <dbReference type="Proteomes" id="UP000014568"/>
    </source>
</evidence>
<comment type="caution">
    <text evidence="1">The sequence shown here is derived from an EMBL/GenBank/DDBJ whole genome shotgun (WGS) entry which is preliminary data.</text>
</comment>
<dbReference type="eggNOG" id="ENOG502ZUWJ">
    <property type="taxonomic scope" value="Bacteria"/>
</dbReference>
<organism evidence="1 2">
    <name type="scientific">Acinetobacter rudis CIP 110305</name>
    <dbReference type="NCBI Taxonomy" id="421052"/>
    <lineage>
        <taxon>Bacteria</taxon>
        <taxon>Pseudomonadati</taxon>
        <taxon>Pseudomonadota</taxon>
        <taxon>Gammaproteobacteria</taxon>
        <taxon>Moraxellales</taxon>
        <taxon>Moraxellaceae</taxon>
        <taxon>Acinetobacter</taxon>
    </lineage>
</organism>
<dbReference type="Proteomes" id="UP000014568">
    <property type="component" value="Unassembled WGS sequence"/>
</dbReference>
<proteinExistence type="predicted"/>
<accession>S3MZW3</accession>
<gene>
    <name evidence="1" type="ORF">F945_02274</name>
</gene>